<protein>
    <recommendedName>
        <fullName evidence="3">DUF3445 domain-containing protein</fullName>
    </recommendedName>
</protein>
<keyword evidence="2" id="KW-1185">Reference proteome</keyword>
<evidence type="ECO:0008006" key="3">
    <source>
        <dbReference type="Google" id="ProtNLM"/>
    </source>
</evidence>
<dbReference type="AlphaFoldDB" id="A0A918TH32"/>
<dbReference type="Proteomes" id="UP000638981">
    <property type="component" value="Unassembled WGS sequence"/>
</dbReference>
<sequence>MEPMILQSELPFRAWDDPVLSRLPGTQPLKGPWLVRDEAFAGQMAARAVYLAERRAAGVMLDEAARPAAVELLDLVLAEIGQDAGYRVGPDKVLRPDGVTVSLDRDDPMGTLALLVQEDLCLLDKRGDEHVLVGAVLLFPAFWRLVDKFMQPMMAIHAPVHEYTPDLGKRVQRMFDLIRPEMPVWRANWLTYDNARLWQAPLEPGAAPRARPAPGTGYLRSERQTILRLPETGVMVFSIHTYVWDVAGLPEDARESLTRAGQR</sequence>
<name>A0A918TH32_9RHOB</name>
<dbReference type="Pfam" id="PF11927">
    <property type="entry name" value="HODM_asu-like"/>
    <property type="match status" value="1"/>
</dbReference>
<reference evidence="1" key="1">
    <citation type="journal article" date="2014" name="Int. J. Syst. Evol. Microbiol.">
        <title>Complete genome sequence of Corynebacterium casei LMG S-19264T (=DSM 44701T), isolated from a smear-ripened cheese.</title>
        <authorList>
            <consortium name="US DOE Joint Genome Institute (JGI-PGF)"/>
            <person name="Walter F."/>
            <person name="Albersmeier A."/>
            <person name="Kalinowski J."/>
            <person name="Ruckert C."/>
        </authorList>
    </citation>
    <scope>NUCLEOTIDE SEQUENCE</scope>
    <source>
        <strain evidence="1">KCTC 23310</strain>
    </source>
</reference>
<dbReference type="InterPro" id="IPR021848">
    <property type="entry name" value="HODM_asu-like"/>
</dbReference>
<reference evidence="1" key="2">
    <citation type="submission" date="2020-09" db="EMBL/GenBank/DDBJ databases">
        <authorList>
            <person name="Sun Q."/>
            <person name="Kim S."/>
        </authorList>
    </citation>
    <scope>NUCLEOTIDE SEQUENCE</scope>
    <source>
        <strain evidence="1">KCTC 23310</strain>
    </source>
</reference>
<dbReference type="RefSeq" id="WP_229804416.1">
    <property type="nucleotide sequence ID" value="NZ_BMYJ01000001.1"/>
</dbReference>
<evidence type="ECO:0000313" key="2">
    <source>
        <dbReference type="Proteomes" id="UP000638981"/>
    </source>
</evidence>
<comment type="caution">
    <text evidence="1">The sequence shown here is derived from an EMBL/GenBank/DDBJ whole genome shotgun (WGS) entry which is preliminary data.</text>
</comment>
<organism evidence="1 2">
    <name type="scientific">Neogemmobacter tilapiae</name>
    <dbReference type="NCBI Taxonomy" id="875041"/>
    <lineage>
        <taxon>Bacteria</taxon>
        <taxon>Pseudomonadati</taxon>
        <taxon>Pseudomonadota</taxon>
        <taxon>Alphaproteobacteria</taxon>
        <taxon>Rhodobacterales</taxon>
        <taxon>Paracoccaceae</taxon>
        <taxon>Neogemmobacter</taxon>
    </lineage>
</organism>
<evidence type="ECO:0000313" key="1">
    <source>
        <dbReference type="EMBL" id="GHC46512.1"/>
    </source>
</evidence>
<proteinExistence type="predicted"/>
<accession>A0A918TH32</accession>
<dbReference type="EMBL" id="BMYJ01000001">
    <property type="protein sequence ID" value="GHC46512.1"/>
    <property type="molecule type" value="Genomic_DNA"/>
</dbReference>
<gene>
    <name evidence="1" type="ORF">GCM10007315_05290</name>
</gene>